<dbReference type="Proteomes" id="UP001139028">
    <property type="component" value="Unassembled WGS sequence"/>
</dbReference>
<reference evidence="2" key="1">
    <citation type="journal article" date="2022" name="Arch. Microbiol.">
        <title>Microbulbifer okhotskensis sp. nov., isolated from a deep bottom sediment of the Okhotsk Sea.</title>
        <authorList>
            <person name="Romanenko L."/>
            <person name="Kurilenko V."/>
            <person name="Otstavnykh N."/>
            <person name="Velansky P."/>
            <person name="Isaeva M."/>
            <person name="Mikhailov V."/>
        </authorList>
    </citation>
    <scope>NUCLEOTIDE SEQUENCE</scope>
    <source>
        <strain evidence="2">OS29</strain>
    </source>
</reference>
<dbReference type="PANTHER" id="PTHR32039">
    <property type="entry name" value="MAGNESIUM-CHELATASE SUBUNIT CHLI"/>
    <property type="match status" value="1"/>
</dbReference>
<comment type="caution">
    <text evidence="2">The sequence shown here is derived from an EMBL/GenBank/DDBJ whole genome shotgun (WGS) entry which is preliminary data.</text>
</comment>
<dbReference type="InterPro" id="IPR027417">
    <property type="entry name" value="P-loop_NTPase"/>
</dbReference>
<keyword evidence="2" id="KW-0067">ATP-binding</keyword>
<proteinExistence type="predicted"/>
<protein>
    <submittedName>
        <fullName evidence="2">ATP-binding protein</fullName>
    </submittedName>
</protein>
<organism evidence="2 3">
    <name type="scientific">Microbulbifer okhotskensis</name>
    <dbReference type="NCBI Taxonomy" id="2926617"/>
    <lineage>
        <taxon>Bacteria</taxon>
        <taxon>Pseudomonadati</taxon>
        <taxon>Pseudomonadota</taxon>
        <taxon>Gammaproteobacteria</taxon>
        <taxon>Cellvibrionales</taxon>
        <taxon>Microbulbiferaceae</taxon>
        <taxon>Microbulbifer</taxon>
    </lineage>
</organism>
<feature type="non-terminal residue" evidence="2">
    <location>
        <position position="79"/>
    </location>
</feature>
<dbReference type="InterPro" id="IPR045006">
    <property type="entry name" value="CHLI-like"/>
</dbReference>
<feature type="non-terminal residue" evidence="2">
    <location>
        <position position="1"/>
    </location>
</feature>
<dbReference type="SUPFAM" id="SSF52540">
    <property type="entry name" value="P-loop containing nucleoside triphosphate hydrolases"/>
    <property type="match status" value="1"/>
</dbReference>
<keyword evidence="3" id="KW-1185">Reference proteome</keyword>
<dbReference type="AlphaFoldDB" id="A0A9X2ERR4"/>
<evidence type="ECO:0000259" key="1">
    <source>
        <dbReference type="Pfam" id="PF01078"/>
    </source>
</evidence>
<keyword evidence="2" id="KW-0547">Nucleotide-binding</keyword>
<dbReference type="PANTHER" id="PTHR32039:SF7">
    <property type="entry name" value="COMPETENCE PROTEIN COMM"/>
    <property type="match status" value="1"/>
</dbReference>
<evidence type="ECO:0000313" key="2">
    <source>
        <dbReference type="EMBL" id="MCO1337207.1"/>
    </source>
</evidence>
<dbReference type="RefSeq" id="WP_252473492.1">
    <property type="nucleotide sequence ID" value="NZ_JALBWM010000502.1"/>
</dbReference>
<dbReference type="Pfam" id="PF01078">
    <property type="entry name" value="Mg_chelatase"/>
    <property type="match status" value="1"/>
</dbReference>
<gene>
    <name evidence="2" type="ORF">MO867_23080</name>
</gene>
<accession>A0A9X2ERR4</accession>
<dbReference type="Gene3D" id="3.40.50.300">
    <property type="entry name" value="P-loop containing nucleotide triphosphate hydrolases"/>
    <property type="match status" value="1"/>
</dbReference>
<evidence type="ECO:0000313" key="3">
    <source>
        <dbReference type="Proteomes" id="UP001139028"/>
    </source>
</evidence>
<dbReference type="GO" id="GO:0005524">
    <property type="term" value="F:ATP binding"/>
    <property type="evidence" value="ECO:0007669"/>
    <property type="project" value="UniProtKB-KW"/>
</dbReference>
<feature type="domain" description="Magnesium chelatase ChlI-like catalytic" evidence="1">
    <location>
        <begin position="1"/>
        <end position="78"/>
    </location>
</feature>
<dbReference type="EMBL" id="JALBWM010000502">
    <property type="protein sequence ID" value="MCO1337207.1"/>
    <property type="molecule type" value="Genomic_DNA"/>
</dbReference>
<sequence length="79" mass="8886">VLDVLREPLETGEILISRAASQMLFPARFQLLAAMNPCPCGYFGDPSGRCRCTPDQIQRYQGRISGPLLDRFDMQLNVK</sequence>
<name>A0A9X2ERR4_9GAMM</name>
<dbReference type="InterPro" id="IPR000523">
    <property type="entry name" value="Mg_chelatse_chII-like_cat_dom"/>
</dbReference>